<dbReference type="EMBL" id="JAWLKF010000014">
    <property type="protein sequence ID" value="MDV6304913.1"/>
    <property type="molecule type" value="Genomic_DNA"/>
</dbReference>
<dbReference type="Proteomes" id="UP001186104">
    <property type="component" value="Unassembled WGS sequence"/>
</dbReference>
<name>A0ABU4D5B0_9NOCA</name>
<proteinExistence type="predicted"/>
<dbReference type="RefSeq" id="WP_317533906.1">
    <property type="nucleotide sequence ID" value="NZ_JAWLKF010000014.1"/>
</dbReference>
<sequence>MFARLDPESVLFDSSTQLLDIGATMSTQALLPAPEGDAVAARVRLLAEVVR</sequence>
<gene>
    <name evidence="1" type="ORF">R3P93_20310</name>
</gene>
<evidence type="ECO:0000313" key="2">
    <source>
        <dbReference type="Proteomes" id="UP001186104"/>
    </source>
</evidence>
<comment type="caution">
    <text evidence="1">The sequence shown here is derived from an EMBL/GenBank/DDBJ whole genome shotgun (WGS) entry which is preliminary data.</text>
</comment>
<evidence type="ECO:0000313" key="1">
    <source>
        <dbReference type="EMBL" id="MDV6304913.1"/>
    </source>
</evidence>
<reference evidence="1 2" key="1">
    <citation type="submission" date="2023-10" db="EMBL/GenBank/DDBJ databases">
        <title>Development of a sustainable strategy for remediation of hydrocarbon-contaminated territories based on the waste exchange concept.</title>
        <authorList>
            <person name="Krivoruchko A."/>
        </authorList>
    </citation>
    <scope>NUCLEOTIDE SEQUENCE [LARGE SCALE GENOMIC DNA]</scope>
    <source>
        <strain evidence="1 2">IEGM 1327</strain>
    </source>
</reference>
<keyword evidence="2" id="KW-1185">Reference proteome</keyword>
<organism evidence="1 2">
    <name type="scientific">Rhodococcus cerastii</name>
    <dbReference type="NCBI Taxonomy" id="908616"/>
    <lineage>
        <taxon>Bacteria</taxon>
        <taxon>Bacillati</taxon>
        <taxon>Actinomycetota</taxon>
        <taxon>Actinomycetes</taxon>
        <taxon>Mycobacteriales</taxon>
        <taxon>Nocardiaceae</taxon>
        <taxon>Rhodococcus</taxon>
    </lineage>
</organism>
<accession>A0ABU4D5B0</accession>
<protein>
    <submittedName>
        <fullName evidence="1">Uncharacterized protein</fullName>
    </submittedName>
</protein>